<sequence>MGLRVAKFRRLWNVDEQFLLTATVQNIKRMVKLLHRGNKEAREAIQGMANFSNYVIKWFRFIIIDFSKTLLSAPGKPADNILLLLVHEQV</sequence>
<evidence type="ECO:0000313" key="1">
    <source>
        <dbReference type="EMBL" id="AMM41167.1"/>
    </source>
</evidence>
<name>A0A7U4QKS0_DESA2</name>
<keyword evidence="2" id="KW-1185">Reference proteome</keyword>
<dbReference type="EMBL" id="CP013015">
    <property type="protein sequence ID" value="AMM41167.1"/>
    <property type="molecule type" value="Genomic_DNA"/>
</dbReference>
<accession>A0A7U4QKS0</accession>
<evidence type="ECO:0008006" key="3">
    <source>
        <dbReference type="Google" id="ProtNLM"/>
    </source>
</evidence>
<proteinExistence type="predicted"/>
<dbReference type="Proteomes" id="UP000070560">
    <property type="component" value="Chromosome"/>
</dbReference>
<dbReference type="KEGG" id="daw:HS1_001364"/>
<protein>
    <recommendedName>
        <fullName evidence="3">Transposase DDE domain-containing protein</fullName>
    </recommendedName>
</protein>
<evidence type="ECO:0000313" key="2">
    <source>
        <dbReference type="Proteomes" id="UP000070560"/>
    </source>
</evidence>
<gene>
    <name evidence="1" type="ORF">HS1_001364</name>
</gene>
<reference evidence="1 2" key="1">
    <citation type="submission" date="2015-10" db="EMBL/GenBank/DDBJ databases">
        <title>Candidatus Desulfofervidus auxilii, a hydrogenotrophic sulfate-reducing bacterium involved in the thermophilic anaerobic oxidation of methane.</title>
        <authorList>
            <person name="Krukenberg V."/>
            <person name="Richter M."/>
            <person name="Wegener G."/>
        </authorList>
    </citation>
    <scope>NUCLEOTIDE SEQUENCE [LARGE SCALE GENOMIC DNA]</scope>
    <source>
        <strain evidence="1 2">HS1</strain>
    </source>
</reference>
<organism evidence="1 2">
    <name type="scientific">Desulfofervidus auxilii</name>
    <dbReference type="NCBI Taxonomy" id="1621989"/>
    <lineage>
        <taxon>Bacteria</taxon>
        <taxon>Pseudomonadati</taxon>
        <taxon>Thermodesulfobacteriota</taxon>
        <taxon>Candidatus Desulfofervidia</taxon>
        <taxon>Candidatus Desulfofervidales</taxon>
        <taxon>Candidatus Desulfofervidaceae</taxon>
        <taxon>Candidatus Desulfofervidus</taxon>
    </lineage>
</organism>
<dbReference type="AlphaFoldDB" id="A0A7U4QKS0"/>